<proteinExistence type="predicted"/>
<dbReference type="OrthoDB" id="5404004at2759"/>
<dbReference type="AlphaFoldDB" id="A0A9W8YRB3"/>
<keyword evidence="3" id="KW-1185">Reference proteome</keyword>
<dbReference type="EMBL" id="JAPEVB010000003">
    <property type="protein sequence ID" value="KAJ4390744.1"/>
    <property type="molecule type" value="Genomic_DNA"/>
</dbReference>
<feature type="compositionally biased region" description="Polar residues" evidence="1">
    <location>
        <begin position="9"/>
        <end position="26"/>
    </location>
</feature>
<feature type="region of interest" description="Disordered" evidence="1">
    <location>
        <begin position="1"/>
        <end position="41"/>
    </location>
</feature>
<comment type="caution">
    <text evidence="2">The sequence shown here is derived from an EMBL/GenBank/DDBJ whole genome shotgun (WGS) entry which is preliminary data.</text>
</comment>
<feature type="compositionally biased region" description="Polar residues" evidence="1">
    <location>
        <begin position="316"/>
        <end position="326"/>
    </location>
</feature>
<accession>A0A9W8YRB3</accession>
<feature type="compositionally biased region" description="Low complexity" evidence="1">
    <location>
        <begin position="200"/>
        <end position="212"/>
    </location>
</feature>
<evidence type="ECO:0000256" key="1">
    <source>
        <dbReference type="SAM" id="MobiDB-lite"/>
    </source>
</evidence>
<gene>
    <name evidence="2" type="ORF">N0V93_004342</name>
</gene>
<dbReference type="Proteomes" id="UP001140453">
    <property type="component" value="Unassembled WGS sequence"/>
</dbReference>
<evidence type="ECO:0000313" key="3">
    <source>
        <dbReference type="Proteomes" id="UP001140453"/>
    </source>
</evidence>
<feature type="region of interest" description="Disordered" evidence="1">
    <location>
        <begin position="316"/>
        <end position="411"/>
    </location>
</feature>
<feature type="compositionally biased region" description="Basic and acidic residues" evidence="1">
    <location>
        <begin position="372"/>
        <end position="382"/>
    </location>
</feature>
<evidence type="ECO:0000313" key="2">
    <source>
        <dbReference type="EMBL" id="KAJ4390744.1"/>
    </source>
</evidence>
<name>A0A9W8YRB3_9PEZI</name>
<protein>
    <submittedName>
        <fullName evidence="2">Uncharacterized protein</fullName>
    </submittedName>
</protein>
<reference evidence="2" key="1">
    <citation type="submission" date="2022-10" db="EMBL/GenBank/DDBJ databases">
        <title>Tapping the CABI collections for fungal endophytes: first genome assemblies for Collariella, Neodidymelliopsis, Ascochyta clinopodiicola, Didymella pomorum, Didymosphaeria variabile, Neocosmospora piperis and Neocucurbitaria cava.</title>
        <authorList>
            <person name="Hill R."/>
        </authorList>
    </citation>
    <scope>NUCLEOTIDE SEQUENCE</scope>
    <source>
        <strain evidence="2">IMI 355082</strain>
    </source>
</reference>
<feature type="compositionally biased region" description="Polar residues" evidence="1">
    <location>
        <begin position="260"/>
        <end position="274"/>
    </location>
</feature>
<sequence>MPYNKGDTSDNTSKSSAAYQRQTNDGQPFPPIPPVPRLEVRIPDTKMERYSVMFSDLLKENGKQEPAASLLARRQATLERLKTINGNNGGYELEPVQEDDRARPRRATSPQPQAHSHPGPAFVAEPVHASPRLSVFPMPPTGRPNHPVGAQTAQFRPARANTSPARLPSPTQPTFDRRLKAPMERGTPNLEVPNPFQMNPPESSRPSSRPQEPIYPTDTSFRFGPDQSALLLDSPTSMNSHEEIIISQPFKPTLHEPQWQMVSPSTTNTSVFTASSGRRGRSPSGGSSSTHVTKPSSEFDPQDAALQNAVEVSIARQISISRQQRNLLRPLNTRRGTETKPGGLNSAGSSMLGDSRSPIGMTVVKAPSPSRLGKDEPIKETKSSTPTLVHRRGSPVDPQNRKSSWVVLESD</sequence>
<feature type="region of interest" description="Disordered" evidence="1">
    <location>
        <begin position="81"/>
        <end position="233"/>
    </location>
</feature>
<feature type="region of interest" description="Disordered" evidence="1">
    <location>
        <begin position="256"/>
        <end position="304"/>
    </location>
</feature>
<organism evidence="2 3">
    <name type="scientific">Gnomoniopsis smithogilvyi</name>
    <dbReference type="NCBI Taxonomy" id="1191159"/>
    <lineage>
        <taxon>Eukaryota</taxon>
        <taxon>Fungi</taxon>
        <taxon>Dikarya</taxon>
        <taxon>Ascomycota</taxon>
        <taxon>Pezizomycotina</taxon>
        <taxon>Sordariomycetes</taxon>
        <taxon>Sordariomycetidae</taxon>
        <taxon>Diaporthales</taxon>
        <taxon>Gnomoniaceae</taxon>
        <taxon>Gnomoniopsis</taxon>
    </lineage>
</organism>